<keyword evidence="2" id="KW-1188">Viral release from host cell</keyword>
<accession>A0AAU7E214</accession>
<dbReference type="EMBL" id="PP711848">
    <property type="protein sequence ID" value="XBH23673.1"/>
    <property type="molecule type" value="Genomic_DNA"/>
</dbReference>
<keyword evidence="3" id="KW-0231">Viral genome packaging</keyword>
<reference evidence="5" key="1">
    <citation type="journal article" date="2024" name="Microbiome">
        <title>Substantial viral diversity in bats and rodents from East Africa: insights into evolution, recombination, and cocirculation.</title>
        <authorList>
            <person name="Wang D."/>
            <person name="Yang X."/>
            <person name="Ren Z."/>
            <person name="Hu B."/>
            <person name="Zhao H."/>
            <person name="Yang K."/>
            <person name="Shi P."/>
            <person name="Zhang Z."/>
            <person name="Feng Q."/>
            <person name="Nawenja C.V."/>
            <person name="Obanda V."/>
            <person name="Robert K."/>
            <person name="Nalikka B."/>
            <person name="Waruhiu C.N."/>
            <person name="Ochola G.O."/>
            <person name="Onyuok S.O."/>
            <person name="Ochieng H."/>
            <person name="Li B."/>
            <person name="Zhu Y."/>
            <person name="Si H."/>
            <person name="Yin J."/>
            <person name="Kristiansen K."/>
            <person name="Jin X."/>
            <person name="Xu X."/>
            <person name="Xiao M."/>
            <person name="Agwanda B."/>
            <person name="Ommeh S."/>
            <person name="Li J."/>
            <person name="Shi Z.L."/>
        </authorList>
    </citation>
    <scope>NUCLEOTIDE SEQUENCE</scope>
    <source>
        <strain evidence="5">1A/Kenya/BAT2584/2015</strain>
    </source>
</reference>
<evidence type="ECO:0000256" key="1">
    <source>
        <dbReference type="ARBA" id="ARBA00022562"/>
    </source>
</evidence>
<evidence type="ECO:0000256" key="2">
    <source>
        <dbReference type="ARBA" id="ARBA00022612"/>
    </source>
</evidence>
<name>A0AAU7E214_9VIRU</name>
<reference evidence="5" key="2">
    <citation type="submission" date="2024-02" db="EMBL/GenBank/DDBJ databases">
        <authorList>
            <person name="Hu B."/>
        </authorList>
    </citation>
    <scope>NUCLEOTIDE SEQUENCE</scope>
    <source>
        <strain evidence="5">1A/Kenya/BAT2584/2015</strain>
    </source>
</reference>
<dbReference type="GO" id="GO:0019073">
    <property type="term" value="P:viral DNA genome packaging"/>
    <property type="evidence" value="ECO:0007669"/>
    <property type="project" value="InterPro"/>
</dbReference>
<feature type="region of interest" description="Disordered" evidence="4">
    <location>
        <begin position="1"/>
        <end position="32"/>
    </location>
</feature>
<sequence>MSDPENGPVEESGTDSGMEAEGEESGTQPRSRTALDALYDEFYPEGSEVRLCFEPMLPRVYDIMLPSLDARLNLISVGKKYAALLRYVHVGGVQCAHREVIQQKVKVLAAIITKLLDVNGILERKTDGT</sequence>
<evidence type="ECO:0000256" key="3">
    <source>
        <dbReference type="ARBA" id="ARBA00023219"/>
    </source>
</evidence>
<proteinExistence type="inferred from homology"/>
<evidence type="ECO:0000313" key="5">
    <source>
        <dbReference type="EMBL" id="XBH23673.1"/>
    </source>
</evidence>
<protein>
    <submittedName>
        <fullName evidence="5">DNA packaging protein UL33</fullName>
    </submittedName>
</protein>
<dbReference type="HAMAP" id="MF_04015">
    <property type="entry name" value="HSV_TRM2"/>
    <property type="match status" value="1"/>
</dbReference>
<keyword evidence="1" id="KW-1048">Host nucleus</keyword>
<evidence type="ECO:0000256" key="4">
    <source>
        <dbReference type="SAM" id="MobiDB-lite"/>
    </source>
</evidence>
<dbReference type="InterPro" id="IPR005208">
    <property type="entry name" value="Herpes_TT2"/>
</dbReference>
<organism evidence="5">
    <name type="scientific">Cardioderma bat herpesvirus</name>
    <dbReference type="NCBI Taxonomy" id="3141914"/>
    <lineage>
        <taxon>Viruses</taxon>
        <taxon>Duplodnaviria</taxon>
        <taxon>Heunggongvirae</taxon>
        <taxon>Peploviricota</taxon>
        <taxon>Herviviricetes</taxon>
        <taxon>Herpesvirales</taxon>
    </lineage>
</organism>
<dbReference type="Pfam" id="PF03581">
    <property type="entry name" value="Herpes_UL33"/>
    <property type="match status" value="1"/>
</dbReference>